<protein>
    <recommendedName>
        <fullName evidence="3 6">Argininosuccinate lyase</fullName>
        <shortName evidence="6">ASAL</shortName>
        <ecNumber evidence="3 6">4.3.2.1</ecNumber>
    </recommendedName>
    <alternativeName>
        <fullName evidence="6">Arginosuccinase</fullName>
    </alternativeName>
</protein>
<comment type="caution">
    <text evidence="9">The sequence shown here is derived from an EMBL/GenBank/DDBJ whole genome shotgun (WGS) entry which is preliminary data.</text>
</comment>
<evidence type="ECO:0000256" key="2">
    <source>
        <dbReference type="ARBA" id="ARBA00004941"/>
    </source>
</evidence>
<dbReference type="Pfam" id="PF00206">
    <property type="entry name" value="Lyase_1"/>
    <property type="match status" value="1"/>
</dbReference>
<comment type="subcellular location">
    <subcellularLocation>
        <location evidence="6">Cytoplasm</location>
    </subcellularLocation>
</comment>
<proteinExistence type="inferred from homology"/>
<dbReference type="InterPro" id="IPR024083">
    <property type="entry name" value="Fumarase/histidase_N"/>
</dbReference>
<dbReference type="GO" id="GO:0004056">
    <property type="term" value="F:argininosuccinate lyase activity"/>
    <property type="evidence" value="ECO:0007669"/>
    <property type="project" value="UniProtKB-EC"/>
</dbReference>
<dbReference type="EMBL" id="JASJEV010000016">
    <property type="protein sequence ID" value="MDJ1160036.1"/>
    <property type="molecule type" value="Genomic_DNA"/>
</dbReference>
<keyword evidence="6" id="KW-0028">Amino-acid biosynthesis</keyword>
<dbReference type="PANTHER" id="PTHR43814:SF1">
    <property type="entry name" value="ARGININOSUCCINATE LYASE"/>
    <property type="match status" value="1"/>
</dbReference>
<dbReference type="Gene3D" id="1.10.40.30">
    <property type="entry name" value="Fumarase/aspartase (C-terminal domain)"/>
    <property type="match status" value="1"/>
</dbReference>
<dbReference type="Gene3D" id="1.20.200.10">
    <property type="entry name" value="Fumarase/aspartase (Central domain)"/>
    <property type="match status" value="1"/>
</dbReference>
<feature type="domain" description="Fumarate lyase N-terminal" evidence="7">
    <location>
        <begin position="35"/>
        <end position="299"/>
    </location>
</feature>
<dbReference type="InterPro" id="IPR029419">
    <property type="entry name" value="Arg_succ_lyase_C"/>
</dbReference>
<keyword evidence="10" id="KW-1185">Reference proteome</keyword>
<keyword evidence="6" id="KW-0963">Cytoplasm</keyword>
<accession>A0ABT7AKX4</accession>
<reference evidence="9 10" key="1">
    <citation type="submission" date="2023-05" db="EMBL/GenBank/DDBJ databases">
        <title>Chelatococcus sp. nov., a moderately thermophilic bacterium isolated from hot spring microbial mat.</title>
        <authorList>
            <person name="Hu C.-J."/>
            <person name="Li W.-J."/>
        </authorList>
    </citation>
    <scope>NUCLEOTIDE SEQUENCE [LARGE SCALE GENOMIC DNA]</scope>
    <source>
        <strain evidence="9 10">SYSU G07232</strain>
    </source>
</reference>
<dbReference type="Gene3D" id="1.10.275.10">
    <property type="entry name" value="Fumarase/aspartase (N-terminal domain)"/>
    <property type="match status" value="1"/>
</dbReference>
<dbReference type="NCBIfam" id="TIGR00838">
    <property type="entry name" value="argH"/>
    <property type="match status" value="1"/>
</dbReference>
<dbReference type="InterPro" id="IPR000362">
    <property type="entry name" value="Fumarate_lyase_fam"/>
</dbReference>
<keyword evidence="4 6" id="KW-0055">Arginine biosynthesis</keyword>
<dbReference type="CDD" id="cd01359">
    <property type="entry name" value="Argininosuccinate_lyase"/>
    <property type="match status" value="1"/>
</dbReference>
<dbReference type="PRINTS" id="PR00145">
    <property type="entry name" value="ARGSUCLYASE"/>
</dbReference>
<evidence type="ECO:0000256" key="4">
    <source>
        <dbReference type="ARBA" id="ARBA00022571"/>
    </source>
</evidence>
<sequence>MASTTDPDRFPAPAYKAEVLAPLFEGVKQHHWRHQMRINRASALMLAEVGVLTRREAIAILAALDSVEREVDVPALVYTGEHEDFFFLVEAELKKRLGADLAGKLHTGRSRNDIDHTVFKMALKERLAALLGDLLGAVAALIEVAEAQRATLVVAYTHGQPAQPTTFGHYLAAIVEVLLRDVERLRQAARYPDLSSMGAAAITTSGFPLDRAMMARLLGFSGVQENSYGAIAACDYISSVYGATRLLFVHLGRFVQDLNSWTGFEVGHLVVPDAYVQISSIMPQKRNPVVVEHLRLLSSLAAGRADTMIQALHNTPFTDMNDSEGEVQAAGYAAFEAGGRALRLLTDFIRLVSIDEARVRAHIEASCVTMTELADSLVRSEGLSFRQAHEVASDLARRMIAAGETPSKVGFPTFRAVFAAVVGREPAVTEADFRRFLTPEHFIAVRDRFGGPAPAALAASLARCRDELDEARRWLDGYAGRIAAVDATLAAARHALTQD</sequence>
<dbReference type="SUPFAM" id="SSF48557">
    <property type="entry name" value="L-aspartase-like"/>
    <property type="match status" value="1"/>
</dbReference>
<dbReference type="Pfam" id="PF14698">
    <property type="entry name" value="ASL_C2"/>
    <property type="match status" value="1"/>
</dbReference>
<dbReference type="InterPro" id="IPR022761">
    <property type="entry name" value="Fumarate_lyase_N"/>
</dbReference>
<dbReference type="InterPro" id="IPR009049">
    <property type="entry name" value="Argininosuccinate_lyase"/>
</dbReference>
<dbReference type="RefSeq" id="WP_283742038.1">
    <property type="nucleotide sequence ID" value="NZ_JASJEV010000016.1"/>
</dbReference>
<organism evidence="9 10">
    <name type="scientific">Chelatococcus albus</name>
    <dbReference type="NCBI Taxonomy" id="3047466"/>
    <lineage>
        <taxon>Bacteria</taxon>
        <taxon>Pseudomonadati</taxon>
        <taxon>Pseudomonadota</taxon>
        <taxon>Alphaproteobacteria</taxon>
        <taxon>Hyphomicrobiales</taxon>
        <taxon>Chelatococcaceae</taxon>
        <taxon>Chelatococcus</taxon>
    </lineage>
</organism>
<evidence type="ECO:0000256" key="5">
    <source>
        <dbReference type="ARBA" id="ARBA00023239"/>
    </source>
</evidence>
<gene>
    <name evidence="6 9" type="primary">argH</name>
    <name evidence="9" type="ORF">QNA08_17620</name>
</gene>
<evidence type="ECO:0000256" key="6">
    <source>
        <dbReference type="HAMAP-Rule" id="MF_00006"/>
    </source>
</evidence>
<dbReference type="EC" id="4.3.2.1" evidence="3 6"/>
<comment type="pathway">
    <text evidence="2 6">Amino-acid biosynthesis; L-arginine biosynthesis; L-arginine from L-ornithine and carbamoyl phosphate: step 3/3.</text>
</comment>
<evidence type="ECO:0000313" key="9">
    <source>
        <dbReference type="EMBL" id="MDJ1160036.1"/>
    </source>
</evidence>
<evidence type="ECO:0000256" key="1">
    <source>
        <dbReference type="ARBA" id="ARBA00000985"/>
    </source>
</evidence>
<dbReference type="HAMAP" id="MF_00006">
    <property type="entry name" value="Arg_succ_lyase"/>
    <property type="match status" value="1"/>
</dbReference>
<comment type="catalytic activity">
    <reaction evidence="1 6">
        <text>2-(N(omega)-L-arginino)succinate = fumarate + L-arginine</text>
        <dbReference type="Rhea" id="RHEA:24020"/>
        <dbReference type="ChEBI" id="CHEBI:29806"/>
        <dbReference type="ChEBI" id="CHEBI:32682"/>
        <dbReference type="ChEBI" id="CHEBI:57472"/>
        <dbReference type="EC" id="4.3.2.1"/>
    </reaction>
</comment>
<keyword evidence="5 6" id="KW-0456">Lyase</keyword>
<dbReference type="Proteomes" id="UP001321492">
    <property type="component" value="Unassembled WGS sequence"/>
</dbReference>
<comment type="similarity">
    <text evidence="6">Belongs to the lyase 1 family. Argininosuccinate lyase subfamily.</text>
</comment>
<name>A0ABT7AKX4_9HYPH</name>
<feature type="domain" description="Argininosuccinate lyase C-terminal" evidence="8">
    <location>
        <begin position="369"/>
        <end position="444"/>
    </location>
</feature>
<dbReference type="PANTHER" id="PTHR43814">
    <property type="entry name" value="ARGININOSUCCINATE LYASE"/>
    <property type="match status" value="1"/>
</dbReference>
<dbReference type="InterPro" id="IPR008948">
    <property type="entry name" value="L-Aspartase-like"/>
</dbReference>
<dbReference type="PRINTS" id="PR00149">
    <property type="entry name" value="FUMRATELYASE"/>
</dbReference>
<evidence type="ECO:0000259" key="8">
    <source>
        <dbReference type="Pfam" id="PF14698"/>
    </source>
</evidence>
<evidence type="ECO:0000259" key="7">
    <source>
        <dbReference type="Pfam" id="PF00206"/>
    </source>
</evidence>
<evidence type="ECO:0000256" key="3">
    <source>
        <dbReference type="ARBA" id="ARBA00012338"/>
    </source>
</evidence>
<evidence type="ECO:0000313" key="10">
    <source>
        <dbReference type="Proteomes" id="UP001321492"/>
    </source>
</evidence>